<sequence>MAAVAISDALALVSRMPSDPSLEEFARWQADVQDAVHEVSRTAPYGRTTRPVIELFHVAVGVPFRMEAGPAGERVVDLGGYREALRDSLLHVNERMSAGPTTDLSEALRIVLDAFPHRDARELGELLGVRPPAVRRLRQGLRSRVTEERVLAIAELVEELTFADRPRYTQWHWFWSQNADLDGRRPIDLLEENPAGARQQLVSAARH</sequence>
<protein>
    <submittedName>
        <fullName evidence="1">Unannotated protein</fullName>
    </submittedName>
</protein>
<gene>
    <name evidence="1" type="ORF">UFOPK3564_00353</name>
</gene>
<accession>A0A6J7FMQ2</accession>
<dbReference type="EMBL" id="CAFBMK010000011">
    <property type="protein sequence ID" value="CAB4896932.1"/>
    <property type="molecule type" value="Genomic_DNA"/>
</dbReference>
<organism evidence="1">
    <name type="scientific">freshwater metagenome</name>
    <dbReference type="NCBI Taxonomy" id="449393"/>
    <lineage>
        <taxon>unclassified sequences</taxon>
        <taxon>metagenomes</taxon>
        <taxon>ecological metagenomes</taxon>
    </lineage>
</organism>
<evidence type="ECO:0000313" key="1">
    <source>
        <dbReference type="EMBL" id="CAB4896932.1"/>
    </source>
</evidence>
<dbReference type="AlphaFoldDB" id="A0A6J7FMQ2"/>
<proteinExistence type="predicted"/>
<name>A0A6J7FMQ2_9ZZZZ</name>
<reference evidence="1" key="1">
    <citation type="submission" date="2020-05" db="EMBL/GenBank/DDBJ databases">
        <authorList>
            <person name="Chiriac C."/>
            <person name="Salcher M."/>
            <person name="Ghai R."/>
            <person name="Kavagutti S V."/>
        </authorList>
    </citation>
    <scope>NUCLEOTIDE SEQUENCE</scope>
</reference>